<dbReference type="Proteomes" id="UP000516424">
    <property type="component" value="Chromosome"/>
</dbReference>
<dbReference type="Pfam" id="PF09039">
    <property type="entry name" value="HTH_Tnp_Mu_2"/>
    <property type="match status" value="1"/>
</dbReference>
<dbReference type="InterPro" id="IPR001584">
    <property type="entry name" value="Integrase_cat-core"/>
</dbReference>
<dbReference type="InterPro" id="IPR003314">
    <property type="entry name" value="Mu-type_HTH"/>
</dbReference>
<dbReference type="RefSeq" id="WP_010666801.1">
    <property type="nucleotide sequence ID" value="NZ_AP023410.1"/>
</dbReference>
<dbReference type="GO" id="GO:0003677">
    <property type="term" value="F:DNA binding"/>
    <property type="evidence" value="ECO:0007669"/>
    <property type="project" value="InterPro"/>
</dbReference>
<dbReference type="GO" id="GO:0004803">
    <property type="term" value="F:transposase activity"/>
    <property type="evidence" value="ECO:0007669"/>
    <property type="project" value="InterPro"/>
</dbReference>
<name>A0AB33IGM3_ACEAC</name>
<accession>A0AB33IGM3</accession>
<dbReference type="Pfam" id="PF02914">
    <property type="entry name" value="DDE_2"/>
    <property type="match status" value="1"/>
</dbReference>
<evidence type="ECO:0000259" key="2">
    <source>
        <dbReference type="PROSITE" id="PS51702"/>
    </source>
</evidence>
<dbReference type="AlphaFoldDB" id="A0AB33IGM3"/>
<evidence type="ECO:0000313" key="4">
    <source>
        <dbReference type="Proteomes" id="UP000516424"/>
    </source>
</evidence>
<dbReference type="InterPro" id="IPR012337">
    <property type="entry name" value="RNaseH-like_sf"/>
</dbReference>
<dbReference type="SUPFAM" id="SSF46689">
    <property type="entry name" value="Homeodomain-like"/>
    <property type="match status" value="2"/>
</dbReference>
<dbReference type="InterPro" id="IPR015126">
    <property type="entry name" value="Mu_I-gamma"/>
</dbReference>
<protein>
    <recommendedName>
        <fullName evidence="5">Transposase</fullName>
    </recommendedName>
</protein>
<dbReference type="PROSITE" id="PS50994">
    <property type="entry name" value="INTEGRASE"/>
    <property type="match status" value="1"/>
</dbReference>
<dbReference type="PROSITE" id="PS51702">
    <property type="entry name" value="HTH_MU"/>
    <property type="match status" value="1"/>
</dbReference>
<sequence length="410" mass="48366">MLTREWATIREFSEMGLPMIPDRRALQISAEKNRWDRSEYRNRYWRRRDASGGGNEYHYMLLNRMAQLEWVKRFSVISVDEERAQVSEEDHRYDEEWRRFHEASEGKKEKALAHLAILDRYHRLCEAGLTKEEAMNEVRLRENPQVSRSTFMSWRRLIAQVPRNHWLPCLLPRYRGRTEKRAACSEEAFEAMKSLYLQPEGPTLEKCYRDVQEMAEEHGWTIPSLKTFSRWIDKLPEMTVVMARKGRVAANEMIPFQERTVAHMHALQAVTADGHKWDVFVRWPDGKVARPLMVAWQDIYSRMILSWRVERSESADLIQLAYGDMVEKYGIPDKAYLDNGRAFASKQMTGGKKTRFRFTYQEDEIRGVMTILGTEPIFVTPYSGRSKPIERAFLDFTRDIAKDIRFAGAY</sequence>
<evidence type="ECO:0000313" key="3">
    <source>
        <dbReference type="EMBL" id="BCK77188.1"/>
    </source>
</evidence>
<keyword evidence="4" id="KW-1185">Reference proteome</keyword>
<organism evidence="3 4">
    <name type="scientific">Acetobacter aceti NBRC 14818</name>
    <dbReference type="NCBI Taxonomy" id="887700"/>
    <lineage>
        <taxon>Bacteria</taxon>
        <taxon>Pseudomonadati</taxon>
        <taxon>Pseudomonadota</taxon>
        <taxon>Alphaproteobacteria</taxon>
        <taxon>Acetobacterales</taxon>
        <taxon>Acetobacteraceae</taxon>
        <taxon>Acetobacter</taxon>
        <taxon>Acetobacter subgen. Acetobacter</taxon>
    </lineage>
</organism>
<gene>
    <name evidence="3" type="ORF">EMQ_2794</name>
</gene>
<dbReference type="InterPro" id="IPR036388">
    <property type="entry name" value="WH-like_DNA-bd_sf"/>
</dbReference>
<feature type="domain" description="Integrase catalytic" evidence="1">
    <location>
        <begin position="261"/>
        <end position="410"/>
    </location>
</feature>
<dbReference type="InterPro" id="IPR009057">
    <property type="entry name" value="Homeodomain-like_sf"/>
</dbReference>
<dbReference type="InterPro" id="IPR004189">
    <property type="entry name" value="Phage_Mu_transposase"/>
</dbReference>
<dbReference type="EMBL" id="AP023410">
    <property type="protein sequence ID" value="BCK77188.1"/>
    <property type="molecule type" value="Genomic_DNA"/>
</dbReference>
<evidence type="ECO:0008006" key="5">
    <source>
        <dbReference type="Google" id="ProtNLM"/>
    </source>
</evidence>
<dbReference type="GO" id="GO:0015074">
    <property type="term" value="P:DNA integration"/>
    <property type="evidence" value="ECO:0007669"/>
    <property type="project" value="InterPro"/>
</dbReference>
<dbReference type="SUPFAM" id="SSF53098">
    <property type="entry name" value="Ribonuclease H-like"/>
    <property type="match status" value="1"/>
</dbReference>
<dbReference type="InterPro" id="IPR036397">
    <property type="entry name" value="RNaseH_sf"/>
</dbReference>
<reference evidence="3 4" key="1">
    <citation type="journal article" date="2011" name="Microbiology">
        <title>Transcriptome response to different carbon sources in Acetobacter aceti.</title>
        <authorList>
            <person name="Sakurai K."/>
            <person name="Arai H."/>
            <person name="Ishii M."/>
            <person name="Igarashi Y."/>
        </authorList>
    </citation>
    <scope>NUCLEOTIDE SEQUENCE [LARGE SCALE GENOMIC DNA]</scope>
    <source>
        <strain evidence="3 4">NBRC 14818</strain>
    </source>
</reference>
<feature type="domain" description="HTH Mu-type" evidence="2">
    <location>
        <begin position="5"/>
        <end position="78"/>
    </location>
</feature>
<evidence type="ECO:0000259" key="1">
    <source>
        <dbReference type="PROSITE" id="PS50994"/>
    </source>
</evidence>
<proteinExistence type="predicted"/>
<dbReference type="Gene3D" id="3.30.420.10">
    <property type="entry name" value="Ribonuclease H-like superfamily/Ribonuclease H"/>
    <property type="match status" value="1"/>
</dbReference>
<dbReference type="GO" id="GO:0006313">
    <property type="term" value="P:DNA transposition"/>
    <property type="evidence" value="ECO:0007669"/>
    <property type="project" value="InterPro"/>
</dbReference>
<dbReference type="Gene3D" id="1.10.10.10">
    <property type="entry name" value="Winged helix-like DNA-binding domain superfamily/Winged helix DNA-binding domain"/>
    <property type="match status" value="1"/>
</dbReference>
<dbReference type="Gene3D" id="1.10.10.60">
    <property type="entry name" value="Homeodomain-like"/>
    <property type="match status" value="2"/>
</dbReference>